<evidence type="ECO:0000313" key="9">
    <source>
        <dbReference type="EMBL" id="TPG48420.1"/>
    </source>
</evidence>
<dbReference type="SUPFAM" id="SSF55785">
    <property type="entry name" value="PYP-like sensor domain (PAS domain)"/>
    <property type="match status" value="1"/>
</dbReference>
<comment type="similarity">
    <text evidence="2">Belongs to the methyl-accepting chemotaxis (MCP) protein family.</text>
</comment>
<dbReference type="Pfam" id="PF07238">
    <property type="entry name" value="PilZ"/>
    <property type="match status" value="1"/>
</dbReference>
<feature type="transmembrane region" description="Helical" evidence="5">
    <location>
        <begin position="196"/>
        <end position="214"/>
    </location>
</feature>
<dbReference type="Gene3D" id="2.40.10.220">
    <property type="entry name" value="predicted glycosyltransferase like domains"/>
    <property type="match status" value="1"/>
</dbReference>
<dbReference type="SUPFAM" id="SSF58104">
    <property type="entry name" value="Methyl-accepting chemotaxis protein (MCP) signaling domain"/>
    <property type="match status" value="1"/>
</dbReference>
<accession>A0A502FG47</accession>
<reference evidence="9 10" key="1">
    <citation type="journal article" date="2019" name="Environ. Microbiol.">
        <title>Species interactions and distinct microbial communities in high Arctic permafrost affected cryosols are associated with the CH4 and CO2 gas fluxes.</title>
        <authorList>
            <person name="Altshuler I."/>
            <person name="Hamel J."/>
            <person name="Turney S."/>
            <person name="Magnuson E."/>
            <person name="Levesque R."/>
            <person name="Greer C."/>
            <person name="Whyte L.G."/>
        </authorList>
    </citation>
    <scope>NUCLEOTIDE SEQUENCE [LARGE SCALE GENOMIC DNA]</scope>
    <source>
        <strain evidence="9 10">S9.3B</strain>
    </source>
</reference>
<feature type="coiled-coil region" evidence="4">
    <location>
        <begin position="274"/>
        <end position="301"/>
    </location>
</feature>
<dbReference type="InterPro" id="IPR013655">
    <property type="entry name" value="PAS_fold_3"/>
</dbReference>
<dbReference type="PANTHER" id="PTHR32089">
    <property type="entry name" value="METHYL-ACCEPTING CHEMOTAXIS PROTEIN MCPB"/>
    <property type="match status" value="1"/>
</dbReference>
<dbReference type="InterPro" id="IPR003660">
    <property type="entry name" value="HAMP_dom"/>
</dbReference>
<organism evidence="9 10">
    <name type="scientific">Muricoccus nepalensis</name>
    <dbReference type="NCBI Taxonomy" id="1854500"/>
    <lineage>
        <taxon>Bacteria</taxon>
        <taxon>Pseudomonadati</taxon>
        <taxon>Pseudomonadota</taxon>
        <taxon>Alphaproteobacteria</taxon>
        <taxon>Acetobacterales</taxon>
        <taxon>Roseomonadaceae</taxon>
        <taxon>Muricoccus</taxon>
    </lineage>
</organism>
<evidence type="ECO:0000259" key="7">
    <source>
        <dbReference type="PROSITE" id="PS50112"/>
    </source>
</evidence>
<feature type="transmembrane region" description="Helical" evidence="5">
    <location>
        <begin position="164"/>
        <end position="184"/>
    </location>
</feature>
<keyword evidence="5" id="KW-0812">Transmembrane</keyword>
<dbReference type="GO" id="GO:0007165">
    <property type="term" value="P:signal transduction"/>
    <property type="evidence" value="ECO:0007669"/>
    <property type="project" value="UniProtKB-KW"/>
</dbReference>
<dbReference type="Gene3D" id="3.30.450.20">
    <property type="entry name" value="PAS domain"/>
    <property type="match status" value="1"/>
</dbReference>
<feature type="domain" description="Methyl-accepting transducer" evidence="6">
    <location>
        <begin position="287"/>
        <end position="530"/>
    </location>
</feature>
<feature type="domain" description="HAMP" evidence="8">
    <location>
        <begin position="215"/>
        <end position="267"/>
    </location>
</feature>
<dbReference type="RefSeq" id="WP_140886043.1">
    <property type="nucleotide sequence ID" value="NZ_RCZP01000032.1"/>
</dbReference>
<evidence type="ECO:0000256" key="4">
    <source>
        <dbReference type="SAM" id="Coils"/>
    </source>
</evidence>
<dbReference type="PANTHER" id="PTHR32089:SF112">
    <property type="entry name" value="LYSOZYME-LIKE PROTEIN-RELATED"/>
    <property type="match status" value="1"/>
</dbReference>
<dbReference type="PROSITE" id="PS50111">
    <property type="entry name" value="CHEMOTAXIS_TRANSDUC_2"/>
    <property type="match status" value="1"/>
</dbReference>
<dbReference type="GO" id="GO:0035438">
    <property type="term" value="F:cyclic-di-GMP binding"/>
    <property type="evidence" value="ECO:0007669"/>
    <property type="project" value="InterPro"/>
</dbReference>
<comment type="caution">
    <text evidence="9">The sequence shown here is derived from an EMBL/GenBank/DDBJ whole genome shotgun (WGS) entry which is preliminary data.</text>
</comment>
<dbReference type="Pfam" id="PF00015">
    <property type="entry name" value="MCPsignal"/>
    <property type="match status" value="1"/>
</dbReference>
<dbReference type="InterPro" id="IPR000014">
    <property type="entry name" value="PAS"/>
</dbReference>
<dbReference type="OrthoDB" id="7295762at2"/>
<keyword evidence="10" id="KW-1185">Reference proteome</keyword>
<protein>
    <submittedName>
        <fullName evidence="9">PAS domain-containing protein</fullName>
    </submittedName>
</protein>
<evidence type="ECO:0000256" key="3">
    <source>
        <dbReference type="PROSITE-ProRule" id="PRU00284"/>
    </source>
</evidence>
<evidence type="ECO:0000259" key="8">
    <source>
        <dbReference type="PROSITE" id="PS50885"/>
    </source>
</evidence>
<name>A0A502FG47_9PROT</name>
<evidence type="ECO:0000256" key="2">
    <source>
        <dbReference type="ARBA" id="ARBA00029447"/>
    </source>
</evidence>
<dbReference type="SUPFAM" id="SSF141371">
    <property type="entry name" value="PilZ domain-like"/>
    <property type="match status" value="1"/>
</dbReference>
<keyword evidence="5" id="KW-0472">Membrane</keyword>
<keyword evidence="5" id="KW-1133">Transmembrane helix</keyword>
<evidence type="ECO:0000256" key="5">
    <source>
        <dbReference type="SAM" id="Phobius"/>
    </source>
</evidence>
<evidence type="ECO:0000313" key="10">
    <source>
        <dbReference type="Proteomes" id="UP000317078"/>
    </source>
</evidence>
<dbReference type="CDD" id="cd00130">
    <property type="entry name" value="PAS"/>
    <property type="match status" value="1"/>
</dbReference>
<gene>
    <name evidence="9" type="ORF">EAH89_22835</name>
</gene>
<keyword evidence="1 3" id="KW-0807">Transducer</keyword>
<keyword evidence="4" id="KW-0175">Coiled coil</keyword>
<dbReference type="AlphaFoldDB" id="A0A502FG47"/>
<evidence type="ECO:0000259" key="6">
    <source>
        <dbReference type="PROSITE" id="PS50111"/>
    </source>
</evidence>
<dbReference type="PROSITE" id="PS50112">
    <property type="entry name" value="PAS"/>
    <property type="match status" value="1"/>
</dbReference>
<sequence>MRDNGPITTTEVPLPEGALLVSQTDTGGRIIFANDAFVEVSGFGRDELIGAPHSLVRHPHMPQAAFRDLWETVRAGKPWEGLVKNRTKTGDFYWVRANVTPVVEEGVLQGFISIRTQPERAEVAAAEAAYAAIREGRGRHLKVRGGAIVHTGLLSRARRAMRGIGVSVIVDFGVVFAAVAASLFAAAQGVGWEVRATALAGVAVLVTLHVASVLRRLQRAFLRIDQQFGALARGDLRETIEDASVSELRAISGFLRSLRAKLAYAEEVRAQRDRDAALARVAALREMADKVENAAQRTAEEVTTISLEMAQDASGMADAAEAVGHHAGTAARAAGNALASAQTMAAASEELAVSITGITQRVNEASDTTRAAVAESDAAQQAIGHLRSEVEQVGQITSLIADIASQTHLLALNATIEAARAGESGRSFAVVAAEVKKLAGQTERATDEITKQIAQIQMATSDTVEAVARIGGKVGQIDEVSAAIAAAMEQQSEATQEISRSVSEAAAAAQSVTDAMTGVLQIAGQADEKAKRLRSGADDLAGKAGQSRQRLVQSVRTSVAEAERRTHQRRPVSEPCELFLGGVLHQATLVDISEEGARVRVGAACPVGDAGELRLKRVGLLAGCKVVFDRGEEGVGLAFTRPISVPPELDARDRQAA</sequence>
<dbReference type="GO" id="GO:0016020">
    <property type="term" value="C:membrane"/>
    <property type="evidence" value="ECO:0007669"/>
    <property type="project" value="InterPro"/>
</dbReference>
<dbReference type="InterPro" id="IPR004089">
    <property type="entry name" value="MCPsignal_dom"/>
</dbReference>
<dbReference type="Pfam" id="PF08447">
    <property type="entry name" value="PAS_3"/>
    <property type="match status" value="1"/>
</dbReference>
<dbReference type="InterPro" id="IPR009875">
    <property type="entry name" value="PilZ_domain"/>
</dbReference>
<dbReference type="Proteomes" id="UP000317078">
    <property type="component" value="Unassembled WGS sequence"/>
</dbReference>
<dbReference type="InterPro" id="IPR035965">
    <property type="entry name" value="PAS-like_dom_sf"/>
</dbReference>
<feature type="domain" description="PAS" evidence="7">
    <location>
        <begin position="25"/>
        <end position="50"/>
    </location>
</feature>
<dbReference type="PROSITE" id="PS50885">
    <property type="entry name" value="HAMP"/>
    <property type="match status" value="1"/>
</dbReference>
<dbReference type="NCBIfam" id="TIGR00229">
    <property type="entry name" value="sensory_box"/>
    <property type="match status" value="1"/>
</dbReference>
<proteinExistence type="inferred from homology"/>
<dbReference type="EMBL" id="RCZP01000032">
    <property type="protein sequence ID" value="TPG48420.1"/>
    <property type="molecule type" value="Genomic_DNA"/>
</dbReference>
<dbReference type="Gene3D" id="1.10.287.950">
    <property type="entry name" value="Methyl-accepting chemotaxis protein"/>
    <property type="match status" value="1"/>
</dbReference>
<evidence type="ECO:0000256" key="1">
    <source>
        <dbReference type="ARBA" id="ARBA00023224"/>
    </source>
</evidence>
<dbReference type="SMART" id="SM00283">
    <property type="entry name" value="MA"/>
    <property type="match status" value="1"/>
</dbReference>